<dbReference type="Gene3D" id="2.120.10.30">
    <property type="entry name" value="TolB, C-terminal domain"/>
    <property type="match status" value="1"/>
</dbReference>
<proteinExistence type="predicted"/>
<evidence type="ECO:0000313" key="2">
    <source>
        <dbReference type="EMBL" id="OGM32699.1"/>
    </source>
</evidence>
<dbReference type="InterPro" id="IPR011042">
    <property type="entry name" value="6-blade_b-propeller_TolB-like"/>
</dbReference>
<gene>
    <name evidence="2" type="ORF">A2803_01440</name>
</gene>
<name>A0A1F7Z0S2_9BACT</name>
<evidence type="ECO:0000256" key="1">
    <source>
        <dbReference type="SAM" id="Phobius"/>
    </source>
</evidence>
<keyword evidence="1" id="KW-0472">Membrane</keyword>
<keyword evidence="1" id="KW-0812">Transmembrane</keyword>
<protein>
    <submittedName>
        <fullName evidence="2">Uncharacterized protein</fullName>
    </submittedName>
</protein>
<organism evidence="2 3">
    <name type="scientific">Candidatus Woesebacteria bacterium RIFCSPHIGHO2_01_FULL_44_21</name>
    <dbReference type="NCBI Taxonomy" id="1802503"/>
    <lineage>
        <taxon>Bacteria</taxon>
        <taxon>Candidatus Woeseibacteriota</taxon>
    </lineage>
</organism>
<comment type="caution">
    <text evidence="2">The sequence shown here is derived from an EMBL/GenBank/DDBJ whole genome shotgun (WGS) entry which is preliminary data.</text>
</comment>
<reference evidence="2 3" key="1">
    <citation type="journal article" date="2016" name="Nat. Commun.">
        <title>Thousands of microbial genomes shed light on interconnected biogeochemical processes in an aquifer system.</title>
        <authorList>
            <person name="Anantharaman K."/>
            <person name="Brown C.T."/>
            <person name="Hug L.A."/>
            <person name="Sharon I."/>
            <person name="Castelle C.J."/>
            <person name="Probst A.J."/>
            <person name="Thomas B.C."/>
            <person name="Singh A."/>
            <person name="Wilkins M.J."/>
            <person name="Karaoz U."/>
            <person name="Brodie E.L."/>
            <person name="Williams K.H."/>
            <person name="Hubbard S.S."/>
            <person name="Banfield J.F."/>
        </authorList>
    </citation>
    <scope>NUCLEOTIDE SEQUENCE [LARGE SCALE GENOMIC DNA]</scope>
</reference>
<sequence length="531" mass="57781">MENYTWREGRATFCLLVTGATEEFASFVKNQLSGDYYNSLAGIRESFLAEKRFEDVEFCLCVIAEEVLYALVVGGASLVLVRGGARTSLLKTLKSTASVVTGYVEPGDAFELETSAGKRLFTAQEPMAEQVAIKQRAARVIDRLLEHLPERRIIIHGGEGNTRARKASLVGIILLVVLGISVYFGVQRRADTLRREEYSPKLSEARHDFEEARELSGISSSRARELILRAHQTTKELKSQGVEDEELNSLASEISGFLGPIAGIYEEPANVFFDLSIVAAGFEGVDVALSGGELRILDAAGRRLVGMEVESKSTNVIAGPDYLPDALATAAYESRSFILSTDGVREVTGDVELVVKPDWSASDVLIAAFAGNLYVLDRGNNQIWRYPGVSSGFLEKEEWLGEGFTIDVSEAVAMAIDGSIWTVDKSGDFKVYSMGAPATFAINGNSQPFSEVVDLFASEESKFIYVLDRGNSRIAVSKKNGDYIGDYVAPELSAATSLVVSEEDGLILFLADSKLYSLEAKHLESTSDEGN</sequence>
<dbReference type="EMBL" id="MGGP01000013">
    <property type="protein sequence ID" value="OGM32699.1"/>
    <property type="molecule type" value="Genomic_DNA"/>
</dbReference>
<dbReference type="Proteomes" id="UP000178870">
    <property type="component" value="Unassembled WGS sequence"/>
</dbReference>
<feature type="transmembrane region" description="Helical" evidence="1">
    <location>
        <begin position="167"/>
        <end position="186"/>
    </location>
</feature>
<dbReference type="SUPFAM" id="SSF63825">
    <property type="entry name" value="YWTD domain"/>
    <property type="match status" value="1"/>
</dbReference>
<dbReference type="AlphaFoldDB" id="A0A1F7Z0S2"/>
<accession>A0A1F7Z0S2</accession>
<keyword evidence="1" id="KW-1133">Transmembrane helix</keyword>
<evidence type="ECO:0000313" key="3">
    <source>
        <dbReference type="Proteomes" id="UP000178870"/>
    </source>
</evidence>